<proteinExistence type="predicted"/>
<feature type="region of interest" description="Disordered" evidence="1">
    <location>
        <begin position="683"/>
        <end position="711"/>
    </location>
</feature>
<accession>A0A6C0D623</accession>
<evidence type="ECO:0000256" key="1">
    <source>
        <dbReference type="SAM" id="MobiDB-lite"/>
    </source>
</evidence>
<protein>
    <submittedName>
        <fullName evidence="2">Uncharacterized protein</fullName>
    </submittedName>
</protein>
<sequence>MVKQYYNIKVYYDRMRYMKKKHTLKRNYIDHEQQKYVAGDIVKQNAYEKILSIGYEFETSSLAKLTGISEGGKLAKLLNTDTARKDIEMLDDPRKLVEESEEDKISYEKRKREELNIDMFKETGEKYDKNEATFLLTNDISESKFVKKISKICETEILSIRAKQVGKAIKKANLYSHKDQIMKAIQEGPYGKVTDELKILFETERFANDKYKPRIKHFYELLKGIYAQNDNLYTYTRTDDFDRTTDSGKYNINFEFWNDIECGTFADVEWVITYYKPTISKNIILDTYINAIRNIARHLNEYTGKMRGYIELSTGQRQKDTHTKITSPTTRSLFYRPDKGIEQNYYLQTHVLDEKEKRETELSLDDCCITSQMTFSTLIHNVFPIMKHLINDNINNIPEFQEVFHKRIMVLQKLEDCIKKLIIEYNKNNPDYKIEADGDSKEKKELVSAVKNYIGLIFFKLYQYINDYLQQDTNKRTYLKDKLYFNSRHKNYALYKGLKSTIHELFEEKGITEKQVISLIQTLIINEEILLNYMLDDIEYVEPGAFSINTHIERDDDEYGDPTVSLLSYFQFFEEPRNADDNMTEDNEIILYDWLEYDGVDIYSTQSDIQTHEGKRNKILIEFRGFQRSLTPYMLNMADKELKEDMLNGICNRIAKKEKSIINGASVKGLKKLIALYDDNDKYPIKGLKKTNRSKKSKKKSSLTRKSSRSR</sequence>
<feature type="compositionally biased region" description="Basic residues" evidence="1">
    <location>
        <begin position="687"/>
        <end position="711"/>
    </location>
</feature>
<name>A0A6C0D623_9ZZZZ</name>
<reference evidence="2" key="1">
    <citation type="journal article" date="2020" name="Nature">
        <title>Giant virus diversity and host interactions through global metagenomics.</title>
        <authorList>
            <person name="Schulz F."/>
            <person name="Roux S."/>
            <person name="Paez-Espino D."/>
            <person name="Jungbluth S."/>
            <person name="Walsh D.A."/>
            <person name="Denef V.J."/>
            <person name="McMahon K.D."/>
            <person name="Konstantinidis K.T."/>
            <person name="Eloe-Fadrosh E.A."/>
            <person name="Kyrpides N.C."/>
            <person name="Woyke T."/>
        </authorList>
    </citation>
    <scope>NUCLEOTIDE SEQUENCE</scope>
    <source>
        <strain evidence="2">GVMAG-M-3300023174-111</strain>
    </source>
</reference>
<evidence type="ECO:0000313" key="2">
    <source>
        <dbReference type="EMBL" id="QHT11155.1"/>
    </source>
</evidence>
<dbReference type="AlphaFoldDB" id="A0A6C0D623"/>
<dbReference type="PROSITE" id="PS50007">
    <property type="entry name" value="PIPLC_X_DOMAIN"/>
    <property type="match status" value="1"/>
</dbReference>
<organism evidence="2">
    <name type="scientific">viral metagenome</name>
    <dbReference type="NCBI Taxonomy" id="1070528"/>
    <lineage>
        <taxon>unclassified sequences</taxon>
        <taxon>metagenomes</taxon>
        <taxon>organismal metagenomes</taxon>
    </lineage>
</organism>
<dbReference type="EMBL" id="MN739531">
    <property type="protein sequence ID" value="QHT11155.1"/>
    <property type="molecule type" value="Genomic_DNA"/>
</dbReference>